<evidence type="ECO:0000313" key="1">
    <source>
        <dbReference type="EMBL" id="MPN31554.1"/>
    </source>
</evidence>
<dbReference type="AlphaFoldDB" id="A0A645H5L5"/>
<accession>A0A645H5L5</accession>
<comment type="caution">
    <text evidence="1">The sequence shown here is derived from an EMBL/GenBank/DDBJ whole genome shotgun (WGS) entry which is preliminary data.</text>
</comment>
<name>A0A645H5L5_9ZZZZ</name>
<organism evidence="1">
    <name type="scientific">bioreactor metagenome</name>
    <dbReference type="NCBI Taxonomy" id="1076179"/>
    <lineage>
        <taxon>unclassified sequences</taxon>
        <taxon>metagenomes</taxon>
        <taxon>ecological metagenomes</taxon>
    </lineage>
</organism>
<reference evidence="1" key="1">
    <citation type="submission" date="2019-08" db="EMBL/GenBank/DDBJ databases">
        <authorList>
            <person name="Kucharzyk K."/>
            <person name="Murdoch R.W."/>
            <person name="Higgins S."/>
            <person name="Loffler F."/>
        </authorList>
    </citation>
    <scope>NUCLEOTIDE SEQUENCE</scope>
</reference>
<protein>
    <submittedName>
        <fullName evidence="1">Uncharacterized protein</fullName>
    </submittedName>
</protein>
<proteinExistence type="predicted"/>
<dbReference type="EMBL" id="VSSQ01083119">
    <property type="protein sequence ID" value="MPN31554.1"/>
    <property type="molecule type" value="Genomic_DNA"/>
</dbReference>
<gene>
    <name evidence="1" type="ORF">SDC9_179028</name>
</gene>
<sequence>MNPGLVFDHCAGNFTGFAPLVVLVDQLLALLGGILQIPRQLHANQIGATVFANHRIDHRPDLGQCAPDAGIGNLRQLTKHMVGRQNGERTAGTLKFSGIKLLDRSGIGGSFF</sequence>